<organism evidence="10 11">
    <name type="scientific">Halocatena marina</name>
    <dbReference type="NCBI Taxonomy" id="2934937"/>
    <lineage>
        <taxon>Archaea</taxon>
        <taxon>Methanobacteriati</taxon>
        <taxon>Methanobacteriota</taxon>
        <taxon>Stenosarchaea group</taxon>
        <taxon>Halobacteria</taxon>
        <taxon>Halobacteriales</taxon>
        <taxon>Natronomonadaceae</taxon>
        <taxon>Halocatena</taxon>
    </lineage>
</organism>
<gene>
    <name evidence="10" type="ORF">ACFQL7_09350</name>
</gene>
<name>A0ABD5YQX4_9EURY</name>
<dbReference type="EMBL" id="JBHTAX010000001">
    <property type="protein sequence ID" value="MFC7190043.1"/>
    <property type="molecule type" value="Genomic_DNA"/>
</dbReference>
<dbReference type="Gene3D" id="3.40.30.10">
    <property type="entry name" value="Glutaredoxin"/>
    <property type="match status" value="1"/>
</dbReference>
<dbReference type="InterPro" id="IPR013766">
    <property type="entry name" value="Thioredoxin_domain"/>
</dbReference>
<evidence type="ECO:0000256" key="5">
    <source>
        <dbReference type="ARBA" id="ARBA00022989"/>
    </source>
</evidence>
<feature type="transmembrane region" description="Helical" evidence="8">
    <location>
        <begin position="313"/>
        <end position="336"/>
    </location>
</feature>
<feature type="region of interest" description="Disordered" evidence="7">
    <location>
        <begin position="494"/>
        <end position="529"/>
    </location>
</feature>
<dbReference type="Pfam" id="PF13462">
    <property type="entry name" value="Thioredoxin_4"/>
    <property type="match status" value="1"/>
</dbReference>
<reference evidence="10 11" key="1">
    <citation type="journal article" date="2019" name="Int. J. Syst. Evol. Microbiol.">
        <title>The Global Catalogue of Microorganisms (GCM) 10K type strain sequencing project: providing services to taxonomists for standard genome sequencing and annotation.</title>
        <authorList>
            <consortium name="The Broad Institute Genomics Platform"/>
            <consortium name="The Broad Institute Genome Sequencing Center for Infectious Disease"/>
            <person name="Wu L."/>
            <person name="Ma J."/>
        </authorList>
    </citation>
    <scope>NUCLEOTIDE SEQUENCE [LARGE SCALE GENOMIC DNA]</scope>
    <source>
        <strain evidence="10 11">RDMS1</strain>
    </source>
</reference>
<evidence type="ECO:0000256" key="2">
    <source>
        <dbReference type="ARBA" id="ARBA00007787"/>
    </source>
</evidence>
<feature type="transmembrane region" description="Helical" evidence="8">
    <location>
        <begin position="239"/>
        <end position="260"/>
    </location>
</feature>
<dbReference type="SUPFAM" id="SSF52833">
    <property type="entry name" value="Thioredoxin-like"/>
    <property type="match status" value="1"/>
</dbReference>
<evidence type="ECO:0000256" key="7">
    <source>
        <dbReference type="SAM" id="MobiDB-lite"/>
    </source>
</evidence>
<keyword evidence="4" id="KW-0249">Electron transport</keyword>
<feature type="region of interest" description="Disordered" evidence="7">
    <location>
        <begin position="1"/>
        <end position="20"/>
    </location>
</feature>
<dbReference type="Gene3D" id="1.20.1080.10">
    <property type="entry name" value="Glycerol uptake facilitator protein"/>
    <property type="match status" value="1"/>
</dbReference>
<evidence type="ECO:0000256" key="4">
    <source>
        <dbReference type="ARBA" id="ARBA00022982"/>
    </source>
</evidence>
<dbReference type="GO" id="GO:0016020">
    <property type="term" value="C:membrane"/>
    <property type="evidence" value="ECO:0007669"/>
    <property type="project" value="UniProtKB-SubCell"/>
</dbReference>
<keyword evidence="6 8" id="KW-0472">Membrane</keyword>
<dbReference type="AlphaFoldDB" id="A0ABD5YQX4"/>
<evidence type="ECO:0000313" key="11">
    <source>
        <dbReference type="Proteomes" id="UP001596417"/>
    </source>
</evidence>
<dbReference type="InterPro" id="IPR023271">
    <property type="entry name" value="Aquaporin-like"/>
</dbReference>
<sequence length="529" mass="58455">MSQTETATLTRSVSDRDHIRGSDDAPVTLVQYSDYECPYCGDIYPIVRRIQNRLGNRLRYVFRNFPLTQQHPYAQQAAEAAEAASAQGKFWEMHDLLYQNQNALRRSDLIRYASELDLDTDRFVDELDAGTHTQRVRDDFLSGIHSGVNGSPTFYINGERYDGPLEFEPLLAALADAGNLVDIQRSTQQENQELRETIDRSRRGAPAAGEAVRDMFSADEIFQRVTATADEEVERSTRLLFFSGLAAGLSVGATFLARSALTSVNPADATVTGNLLYPIGFIIIVLGSYQLFTENTLTPVTLVLTRLASIPQLLRLWTIVLAANVIGAGIVAYLLATTSTLDPAAVEAASQFGEHALSVSWMGLFYKGVFAGGLVATMVWLGHAARDTLTRFLVVYIIMFTIPAADLFHCVVGACEVLFLVFAGEASLLTALFGFFVPVVIGNTVGGVVFVGLVNFSMTENRRFPERNRRRLELSWGEWLFGTRLSELYKSKRRRRSTTAASTPASLTGTTTTEERDSDIDERTNDTTD</sequence>
<dbReference type="GeneID" id="76199612"/>
<dbReference type="RefSeq" id="WP_264554614.1">
    <property type="nucleotide sequence ID" value="NZ_CP109979.1"/>
</dbReference>
<proteinExistence type="inferred from homology"/>
<evidence type="ECO:0000256" key="3">
    <source>
        <dbReference type="ARBA" id="ARBA00022692"/>
    </source>
</evidence>
<feature type="transmembrane region" description="Helical" evidence="8">
    <location>
        <begin position="275"/>
        <end position="292"/>
    </location>
</feature>
<dbReference type="InterPro" id="IPR036249">
    <property type="entry name" value="Thioredoxin-like_sf"/>
</dbReference>
<comment type="caution">
    <text evidence="10">The sequence shown here is derived from an EMBL/GenBank/DDBJ whole genome shotgun (WGS) entry which is preliminary data.</text>
</comment>
<keyword evidence="3 8" id="KW-0812">Transmembrane</keyword>
<dbReference type="Proteomes" id="UP001596417">
    <property type="component" value="Unassembled WGS sequence"/>
</dbReference>
<keyword evidence="4" id="KW-0813">Transport</keyword>
<evidence type="ECO:0000256" key="8">
    <source>
        <dbReference type="SAM" id="Phobius"/>
    </source>
</evidence>
<dbReference type="PANTHER" id="PTHR30520:SF2">
    <property type="entry name" value="INNER MEMBRANE PROTEIN YFDC"/>
    <property type="match status" value="1"/>
</dbReference>
<feature type="transmembrane region" description="Helical" evidence="8">
    <location>
        <begin position="428"/>
        <end position="454"/>
    </location>
</feature>
<evidence type="ECO:0000313" key="10">
    <source>
        <dbReference type="EMBL" id="MFC7190043.1"/>
    </source>
</evidence>
<comment type="similarity">
    <text evidence="2">Belongs to the glutaredoxin family.</text>
</comment>
<dbReference type="Pfam" id="PF01226">
    <property type="entry name" value="Form_Nir_trans"/>
    <property type="match status" value="1"/>
</dbReference>
<dbReference type="InterPro" id="IPR000292">
    <property type="entry name" value="For/NO2_transpt"/>
</dbReference>
<accession>A0ABD5YQX4</accession>
<evidence type="ECO:0000259" key="9">
    <source>
        <dbReference type="PROSITE" id="PS51352"/>
    </source>
</evidence>
<dbReference type="PROSITE" id="PS51352">
    <property type="entry name" value="THIOREDOXIN_2"/>
    <property type="match status" value="1"/>
</dbReference>
<feature type="compositionally biased region" description="Low complexity" evidence="7">
    <location>
        <begin position="498"/>
        <end position="512"/>
    </location>
</feature>
<feature type="transmembrane region" description="Helical" evidence="8">
    <location>
        <begin position="356"/>
        <end position="381"/>
    </location>
</feature>
<dbReference type="PANTHER" id="PTHR30520">
    <property type="entry name" value="FORMATE TRANSPORTER-RELATED"/>
    <property type="match status" value="1"/>
</dbReference>
<keyword evidence="11" id="KW-1185">Reference proteome</keyword>
<feature type="compositionally biased region" description="Polar residues" evidence="7">
    <location>
        <begin position="1"/>
        <end position="12"/>
    </location>
</feature>
<dbReference type="InterPro" id="IPR012336">
    <property type="entry name" value="Thioredoxin-like_fold"/>
</dbReference>
<comment type="subcellular location">
    <subcellularLocation>
        <location evidence="1">Membrane</location>
        <topology evidence="1">Multi-pass membrane protein</topology>
    </subcellularLocation>
</comment>
<protein>
    <submittedName>
        <fullName evidence="10">Formate/nitrite transporter family protein</fullName>
    </submittedName>
</protein>
<evidence type="ECO:0000256" key="6">
    <source>
        <dbReference type="ARBA" id="ARBA00023136"/>
    </source>
</evidence>
<feature type="transmembrane region" description="Helical" evidence="8">
    <location>
        <begin position="393"/>
        <end position="422"/>
    </location>
</feature>
<keyword evidence="5 8" id="KW-1133">Transmembrane helix</keyword>
<evidence type="ECO:0000256" key="1">
    <source>
        <dbReference type="ARBA" id="ARBA00004141"/>
    </source>
</evidence>
<feature type="domain" description="Thioredoxin" evidence="9">
    <location>
        <begin position="1"/>
        <end position="179"/>
    </location>
</feature>